<dbReference type="AlphaFoldDB" id="A0A0L1JNX9"/>
<dbReference type="STRING" id="1317121.ATO11_12555"/>
<dbReference type="SUPFAM" id="SSF52540">
    <property type="entry name" value="P-loop containing nucleoside triphosphate hydrolases"/>
    <property type="match status" value="1"/>
</dbReference>
<dbReference type="Gene3D" id="3.40.50.300">
    <property type="entry name" value="P-loop containing nucleotide triphosphate hydrolases"/>
    <property type="match status" value="1"/>
</dbReference>
<name>A0A0L1JNX9_9RHOB</name>
<protein>
    <submittedName>
        <fullName evidence="2">Nucleoside triphosphate hydrolase</fullName>
    </submittedName>
</protein>
<proteinExistence type="predicted"/>
<sequence length="209" mass="22130">MAEVTAEALAAELAALPKGRRTLVGIAGAPGGGKSTLADMLADTLNAGAPGRAAVMGMDGFHFDDRVLEARGDRARKGAPHTFDVGGLAAMLARLRSGKEDVAVPVFDREIEIARAGAAIIPASVDVVLVEGNYLLTDQNGWAALRDAFDLRVMVEVDRDELERRLMARWTGLGMSVDAARAKVADNDLPNGDFVREHSVGIDRVVRDG</sequence>
<dbReference type="GO" id="GO:0016787">
    <property type="term" value="F:hydrolase activity"/>
    <property type="evidence" value="ECO:0007669"/>
    <property type="project" value="UniProtKB-KW"/>
</dbReference>
<feature type="domain" description="Phosphoribulokinase/uridine kinase" evidence="1">
    <location>
        <begin position="24"/>
        <end position="179"/>
    </location>
</feature>
<gene>
    <name evidence="2" type="ORF">ATO11_12555</name>
</gene>
<dbReference type="InterPro" id="IPR027417">
    <property type="entry name" value="P-loop_NTPase"/>
</dbReference>
<dbReference type="InterPro" id="IPR006083">
    <property type="entry name" value="PRK/URK"/>
</dbReference>
<dbReference type="PATRIC" id="fig|1317121.7.peg.3220"/>
<dbReference type="EMBL" id="AQQZ01000005">
    <property type="protein sequence ID" value="KNG93431.1"/>
    <property type="molecule type" value="Genomic_DNA"/>
</dbReference>
<dbReference type="PANTHER" id="PTHR10285">
    <property type="entry name" value="URIDINE KINASE"/>
    <property type="match status" value="1"/>
</dbReference>
<dbReference type="GO" id="GO:0005524">
    <property type="term" value="F:ATP binding"/>
    <property type="evidence" value="ECO:0007669"/>
    <property type="project" value="InterPro"/>
</dbReference>
<keyword evidence="2" id="KW-0378">Hydrolase</keyword>
<dbReference type="GO" id="GO:0016301">
    <property type="term" value="F:kinase activity"/>
    <property type="evidence" value="ECO:0007669"/>
    <property type="project" value="InterPro"/>
</dbReference>
<evidence type="ECO:0000313" key="2">
    <source>
        <dbReference type="EMBL" id="KNG93431.1"/>
    </source>
</evidence>
<keyword evidence="3" id="KW-1185">Reference proteome</keyword>
<evidence type="ECO:0000313" key="3">
    <source>
        <dbReference type="Proteomes" id="UP000036938"/>
    </source>
</evidence>
<comment type="caution">
    <text evidence="2">The sequence shown here is derived from an EMBL/GenBank/DDBJ whole genome shotgun (WGS) entry which is preliminary data.</text>
</comment>
<dbReference type="Proteomes" id="UP000036938">
    <property type="component" value="Unassembled WGS sequence"/>
</dbReference>
<accession>A0A0L1JNX9</accession>
<dbReference type="RefSeq" id="WP_207382967.1">
    <property type="nucleotide sequence ID" value="NZ_AQQZ01000005.1"/>
</dbReference>
<evidence type="ECO:0000259" key="1">
    <source>
        <dbReference type="Pfam" id="PF00485"/>
    </source>
</evidence>
<reference evidence="2 3" key="1">
    <citation type="journal article" date="2015" name="Int. J. Syst. Evol. Microbiol.">
        <title>Aestuariivita atlantica sp. nov., isolated from deep sea sediment of the Atlantic Ocean.</title>
        <authorList>
            <person name="Li G."/>
            <person name="Lai Q."/>
            <person name="Du Y."/>
            <person name="Liu X."/>
            <person name="Sun F."/>
            <person name="Shao Z."/>
        </authorList>
    </citation>
    <scope>NUCLEOTIDE SEQUENCE [LARGE SCALE GENOMIC DNA]</scope>
    <source>
        <strain evidence="2 3">22II-S11-z3</strain>
    </source>
</reference>
<organism evidence="2 3">
    <name type="scientific">Pseudaestuariivita atlantica</name>
    <dbReference type="NCBI Taxonomy" id="1317121"/>
    <lineage>
        <taxon>Bacteria</taxon>
        <taxon>Pseudomonadati</taxon>
        <taxon>Pseudomonadota</taxon>
        <taxon>Alphaproteobacteria</taxon>
        <taxon>Rhodobacterales</taxon>
        <taxon>Paracoccaceae</taxon>
        <taxon>Pseudaestuariivita</taxon>
    </lineage>
</organism>
<dbReference type="Pfam" id="PF00485">
    <property type="entry name" value="PRK"/>
    <property type="match status" value="1"/>
</dbReference>